<feature type="region of interest" description="Disordered" evidence="6">
    <location>
        <begin position="260"/>
        <end position="296"/>
    </location>
</feature>
<dbReference type="Proteomes" id="UP000660262">
    <property type="component" value="Unassembled WGS sequence"/>
</dbReference>
<dbReference type="OrthoDB" id="512996at2759"/>
<evidence type="ECO:0000256" key="3">
    <source>
        <dbReference type="ARBA" id="ARBA00022692"/>
    </source>
</evidence>
<keyword evidence="4 7" id="KW-1133">Transmembrane helix</keyword>
<dbReference type="GO" id="GO:0005886">
    <property type="term" value="C:plasma membrane"/>
    <property type="evidence" value="ECO:0007669"/>
    <property type="project" value="UniProtKB-SubCell"/>
</dbReference>
<feature type="transmembrane region" description="Helical" evidence="7">
    <location>
        <begin position="28"/>
        <end position="51"/>
    </location>
</feature>
<evidence type="ECO:0000256" key="4">
    <source>
        <dbReference type="ARBA" id="ARBA00022989"/>
    </source>
</evidence>
<organism evidence="9 10">
    <name type="scientific">Pycnococcus provasolii</name>
    <dbReference type="NCBI Taxonomy" id="41880"/>
    <lineage>
        <taxon>Eukaryota</taxon>
        <taxon>Viridiplantae</taxon>
        <taxon>Chlorophyta</taxon>
        <taxon>Pseudoscourfieldiophyceae</taxon>
        <taxon>Pseudoscourfieldiales</taxon>
        <taxon>Pycnococcaceae</taxon>
        <taxon>Pycnococcus</taxon>
    </lineage>
</organism>
<evidence type="ECO:0000256" key="6">
    <source>
        <dbReference type="SAM" id="MobiDB-lite"/>
    </source>
</evidence>
<keyword evidence="10" id="KW-1185">Reference proteome</keyword>
<dbReference type="Pfam" id="PF09335">
    <property type="entry name" value="VTT_dom"/>
    <property type="match status" value="1"/>
</dbReference>
<feature type="transmembrane region" description="Helical" evidence="7">
    <location>
        <begin position="72"/>
        <end position="94"/>
    </location>
</feature>
<keyword evidence="5 7" id="KW-0472">Membrane</keyword>
<evidence type="ECO:0000256" key="1">
    <source>
        <dbReference type="ARBA" id="ARBA00004651"/>
    </source>
</evidence>
<sequence length="296" mass="32859">MAAAASPRQRRCCNFLSSSFRPEHPWRFALKIAIAVILVTAILVVFLVPQIRVHERIPTWLKWIDAHKAEGAPIFAVVYATCVVLLVPAAILSLGAGAAFGLWIGVVVVWFGATIGQTLAFALGRFLLRRWVERTLLTRFERWNVIDRALRKDAWKIVGLLRLAPLLPYSAMNYILAVTPIPAWHYTLVSAVAIIPGTFLYVYIGSIIGDITKLVDDESSRTIRPEVYIATAVVTGLVVVAVVVLTTIYAKRALQARLAEAEQDLEEEEEEQEEEEEEQEQEEEQGGGANGRNGPT</sequence>
<dbReference type="PANTHER" id="PTHR12677:SF59">
    <property type="entry name" value="GOLGI APPARATUS MEMBRANE PROTEIN TVP38-RELATED"/>
    <property type="match status" value="1"/>
</dbReference>
<dbReference type="EMBL" id="BNJQ01000026">
    <property type="protein sequence ID" value="GHP09713.1"/>
    <property type="molecule type" value="Genomic_DNA"/>
</dbReference>
<keyword evidence="2" id="KW-1003">Cell membrane</keyword>
<dbReference type="InterPro" id="IPR032816">
    <property type="entry name" value="VTT_dom"/>
</dbReference>
<feature type="transmembrane region" description="Helical" evidence="7">
    <location>
        <begin position="183"/>
        <end position="206"/>
    </location>
</feature>
<comment type="subcellular location">
    <subcellularLocation>
        <location evidence="1">Cell membrane</location>
        <topology evidence="1">Multi-pass membrane protein</topology>
    </subcellularLocation>
</comment>
<feature type="compositionally biased region" description="Acidic residues" evidence="6">
    <location>
        <begin position="261"/>
        <end position="285"/>
    </location>
</feature>
<feature type="domain" description="VTT" evidence="8">
    <location>
        <begin position="87"/>
        <end position="206"/>
    </location>
</feature>
<evidence type="ECO:0000313" key="9">
    <source>
        <dbReference type="EMBL" id="GHP09713.1"/>
    </source>
</evidence>
<feature type="transmembrane region" description="Helical" evidence="7">
    <location>
        <begin position="227"/>
        <end position="250"/>
    </location>
</feature>
<proteinExistence type="predicted"/>
<gene>
    <name evidence="9" type="ORF">PPROV_000844800</name>
</gene>
<dbReference type="InterPro" id="IPR015414">
    <property type="entry name" value="TMEM64"/>
</dbReference>
<evidence type="ECO:0000256" key="5">
    <source>
        <dbReference type="ARBA" id="ARBA00023136"/>
    </source>
</evidence>
<comment type="caution">
    <text evidence="9">The sequence shown here is derived from an EMBL/GenBank/DDBJ whole genome shotgun (WGS) entry which is preliminary data.</text>
</comment>
<dbReference type="PANTHER" id="PTHR12677">
    <property type="entry name" value="GOLGI APPARATUS MEMBRANE PROTEIN TVP38-RELATED"/>
    <property type="match status" value="1"/>
</dbReference>
<evidence type="ECO:0000256" key="7">
    <source>
        <dbReference type="SAM" id="Phobius"/>
    </source>
</evidence>
<accession>A0A830HSR5</accession>
<keyword evidence="3 7" id="KW-0812">Transmembrane</keyword>
<name>A0A830HSR5_9CHLO</name>
<feature type="transmembrane region" description="Helical" evidence="7">
    <location>
        <begin position="157"/>
        <end position="177"/>
    </location>
</feature>
<reference evidence="9" key="1">
    <citation type="submission" date="2020-10" db="EMBL/GenBank/DDBJ databases">
        <title>Unveiling of a novel bifunctional photoreceptor, Dualchrome1, isolated from a cosmopolitan green alga.</title>
        <authorList>
            <person name="Suzuki S."/>
            <person name="Kawachi M."/>
        </authorList>
    </citation>
    <scope>NUCLEOTIDE SEQUENCE</scope>
    <source>
        <strain evidence="9">NIES 2893</strain>
    </source>
</reference>
<dbReference type="AlphaFoldDB" id="A0A830HSR5"/>
<feature type="transmembrane region" description="Helical" evidence="7">
    <location>
        <begin position="100"/>
        <end position="128"/>
    </location>
</feature>
<protein>
    <recommendedName>
        <fullName evidence="8">VTT domain-containing protein</fullName>
    </recommendedName>
</protein>
<evidence type="ECO:0000256" key="2">
    <source>
        <dbReference type="ARBA" id="ARBA00022475"/>
    </source>
</evidence>
<feature type="compositionally biased region" description="Gly residues" evidence="6">
    <location>
        <begin position="286"/>
        <end position="296"/>
    </location>
</feature>
<evidence type="ECO:0000259" key="8">
    <source>
        <dbReference type="Pfam" id="PF09335"/>
    </source>
</evidence>
<evidence type="ECO:0000313" key="10">
    <source>
        <dbReference type="Proteomes" id="UP000660262"/>
    </source>
</evidence>